<gene>
    <name evidence="2" type="primary">LOC113874392</name>
</gene>
<organism evidence="1 2">
    <name type="scientific">Abrus precatorius</name>
    <name type="common">Indian licorice</name>
    <name type="synonym">Glycine abrus</name>
    <dbReference type="NCBI Taxonomy" id="3816"/>
    <lineage>
        <taxon>Eukaryota</taxon>
        <taxon>Viridiplantae</taxon>
        <taxon>Streptophyta</taxon>
        <taxon>Embryophyta</taxon>
        <taxon>Tracheophyta</taxon>
        <taxon>Spermatophyta</taxon>
        <taxon>Magnoliopsida</taxon>
        <taxon>eudicotyledons</taxon>
        <taxon>Gunneridae</taxon>
        <taxon>Pentapetalae</taxon>
        <taxon>rosids</taxon>
        <taxon>fabids</taxon>
        <taxon>Fabales</taxon>
        <taxon>Fabaceae</taxon>
        <taxon>Papilionoideae</taxon>
        <taxon>50 kb inversion clade</taxon>
        <taxon>NPAAA clade</taxon>
        <taxon>indigoferoid/millettioid clade</taxon>
        <taxon>Abreae</taxon>
        <taxon>Abrus</taxon>
    </lineage>
</organism>
<protein>
    <submittedName>
        <fullName evidence="2">Uncharacterized protein LOC113874392</fullName>
    </submittedName>
</protein>
<reference evidence="1" key="1">
    <citation type="journal article" date="2019" name="Toxins">
        <title>Detection of Abrin-Like and Prepropulchellin-Like Toxin Genes and Transcripts Using Whole Genome Sequencing and Full-Length Transcript Sequencing of Abrus precatorius.</title>
        <authorList>
            <person name="Hovde B.T."/>
            <person name="Daligault H.E."/>
            <person name="Hanschen E.R."/>
            <person name="Kunde Y.A."/>
            <person name="Johnson M.B."/>
            <person name="Starkenburg S.R."/>
            <person name="Johnson S.L."/>
        </authorList>
    </citation>
    <scope>NUCLEOTIDE SEQUENCE [LARGE SCALE GENOMIC DNA]</scope>
</reference>
<dbReference type="PANTHER" id="PTHR37758">
    <property type="entry name" value="OS03G0334300 PROTEIN"/>
    <property type="match status" value="1"/>
</dbReference>
<evidence type="ECO:0000313" key="2">
    <source>
        <dbReference type="RefSeq" id="XP_027368416.1"/>
    </source>
</evidence>
<accession>A0A8B8MI66</accession>
<reference evidence="2" key="2">
    <citation type="submission" date="2025-08" db="UniProtKB">
        <authorList>
            <consortium name="RefSeq"/>
        </authorList>
    </citation>
    <scope>IDENTIFICATION</scope>
    <source>
        <tissue evidence="2">Young leaves</tissue>
    </source>
</reference>
<evidence type="ECO:0000313" key="1">
    <source>
        <dbReference type="Proteomes" id="UP000694853"/>
    </source>
</evidence>
<proteinExistence type="predicted"/>
<name>A0A8B8MI66_ABRPR</name>
<dbReference type="OrthoDB" id="1576084at2759"/>
<dbReference type="GO" id="GO:0009507">
    <property type="term" value="C:chloroplast"/>
    <property type="evidence" value="ECO:0007669"/>
    <property type="project" value="TreeGrafter"/>
</dbReference>
<dbReference type="RefSeq" id="XP_027368416.1">
    <property type="nucleotide sequence ID" value="XM_027512615.1"/>
</dbReference>
<dbReference type="PANTHER" id="PTHR37758:SF1">
    <property type="entry name" value="OS03G0334300 PROTEIN"/>
    <property type="match status" value="1"/>
</dbReference>
<sequence length="169" mass="19228">MKGSLHVADNTHKLPTSLSMSNLNHPFIQCQSHVSPSNVKVPLDSKFRGLNFKVSLFWPNHSSCVVKRQKGSNEFVVGCASWGLEREFKAEMKKQENEEKGKNGMGRFRHKCGEREGVVELLECLEREAIMGDDVGKEPTDYNRRAQIFDRSSQVFQAMKELNNDVLTQ</sequence>
<dbReference type="GeneID" id="113874392"/>
<keyword evidence="1" id="KW-1185">Reference proteome</keyword>
<dbReference type="KEGG" id="aprc:113874392"/>
<dbReference type="Proteomes" id="UP000694853">
    <property type="component" value="Unplaced"/>
</dbReference>
<dbReference type="AlphaFoldDB" id="A0A8B8MI66"/>